<dbReference type="PANTHER" id="PTHR39190:SF1">
    <property type="entry name" value="FLAGELLAR ASSEMBLY FACTOR FLIW"/>
    <property type="match status" value="1"/>
</dbReference>
<dbReference type="GO" id="GO:0005737">
    <property type="term" value="C:cytoplasm"/>
    <property type="evidence" value="ECO:0007669"/>
    <property type="project" value="UniProtKB-SubCell"/>
</dbReference>
<evidence type="ECO:0000256" key="3">
    <source>
        <dbReference type="ARBA" id="ARBA00022845"/>
    </source>
</evidence>
<dbReference type="RefSeq" id="WP_162642449.1">
    <property type="nucleotide sequence ID" value="NZ_CP048286.1"/>
</dbReference>
<keyword evidence="3 4" id="KW-0810">Translation regulation</keyword>
<dbReference type="GO" id="GO:0006417">
    <property type="term" value="P:regulation of translation"/>
    <property type="evidence" value="ECO:0007669"/>
    <property type="project" value="UniProtKB-KW"/>
</dbReference>
<dbReference type="InterPro" id="IPR003775">
    <property type="entry name" value="Flagellar_assembly_factor_FliW"/>
</dbReference>
<protein>
    <recommendedName>
        <fullName evidence="4">Flagellar assembly factor FliW</fullName>
    </recommendedName>
</protein>
<dbReference type="NCBIfam" id="NF009793">
    <property type="entry name" value="PRK13285.1-1"/>
    <property type="match status" value="1"/>
</dbReference>
<dbReference type="PANTHER" id="PTHR39190">
    <property type="entry name" value="FLAGELLAR ASSEMBLY FACTOR FLIW"/>
    <property type="match status" value="1"/>
</dbReference>
<sequence length="145" mass="16881">MKFETRRFGEIVIKEDQTYHFERGIPGFEHDRQFMFVTTEELEPFAHMQSLEDGELAFIVTDPFVFFPNYEFNLPESVMNELQISSEEHVSIRVIVSINGELEQATANLIAPIIMNTNKRLGKQVILTAASYSTRQRLYKSEEIE</sequence>
<keyword evidence="4" id="KW-0143">Chaperone</keyword>
<keyword evidence="1 4" id="KW-0963">Cytoplasm</keyword>
<keyword evidence="5" id="KW-0969">Cilium</keyword>
<keyword evidence="5" id="KW-0282">Flagellum</keyword>
<dbReference type="InterPro" id="IPR024046">
    <property type="entry name" value="Flagellar_assmbl_FliW_dom_sf"/>
</dbReference>
<dbReference type="SUPFAM" id="SSF141457">
    <property type="entry name" value="BH3618-like"/>
    <property type="match status" value="1"/>
</dbReference>
<comment type="subunit">
    <text evidence="4">Interacts with translational regulator CsrA and flagellin(s).</text>
</comment>
<keyword evidence="6" id="KW-1185">Reference proteome</keyword>
<evidence type="ECO:0000256" key="1">
    <source>
        <dbReference type="ARBA" id="ARBA00022490"/>
    </source>
</evidence>
<gene>
    <name evidence="4" type="primary">fliW</name>
    <name evidence="5" type="ORF">GZH47_18420</name>
</gene>
<dbReference type="Pfam" id="PF02623">
    <property type="entry name" value="FliW"/>
    <property type="match status" value="1"/>
</dbReference>
<comment type="similarity">
    <text evidence="4">Belongs to the FliW family.</text>
</comment>
<comment type="subcellular location">
    <subcellularLocation>
        <location evidence="4">Cytoplasm</location>
    </subcellularLocation>
</comment>
<dbReference type="EMBL" id="CP048286">
    <property type="protein sequence ID" value="QHW32594.1"/>
    <property type="molecule type" value="Genomic_DNA"/>
</dbReference>
<dbReference type="HAMAP" id="MF_01185">
    <property type="entry name" value="FliW"/>
    <property type="match status" value="1"/>
</dbReference>
<evidence type="ECO:0000313" key="5">
    <source>
        <dbReference type="EMBL" id="QHW32594.1"/>
    </source>
</evidence>
<dbReference type="Gene3D" id="2.30.290.10">
    <property type="entry name" value="BH3618-like"/>
    <property type="match status" value="1"/>
</dbReference>
<accession>A0A6C0P270</accession>
<dbReference type="GO" id="GO:0044780">
    <property type="term" value="P:bacterial-type flagellum assembly"/>
    <property type="evidence" value="ECO:0007669"/>
    <property type="project" value="UniProtKB-UniRule"/>
</dbReference>
<dbReference type="Proteomes" id="UP000479114">
    <property type="component" value="Chromosome"/>
</dbReference>
<organism evidence="5 6">
    <name type="scientific">Paenibacillus rhizovicinus</name>
    <dbReference type="NCBI Taxonomy" id="2704463"/>
    <lineage>
        <taxon>Bacteria</taxon>
        <taxon>Bacillati</taxon>
        <taxon>Bacillota</taxon>
        <taxon>Bacilli</taxon>
        <taxon>Bacillales</taxon>
        <taxon>Paenibacillaceae</taxon>
        <taxon>Paenibacillus</taxon>
    </lineage>
</organism>
<keyword evidence="2 4" id="KW-1005">Bacterial flagellum biogenesis</keyword>
<evidence type="ECO:0000256" key="2">
    <source>
        <dbReference type="ARBA" id="ARBA00022795"/>
    </source>
</evidence>
<proteinExistence type="inferred from homology"/>
<name>A0A6C0P270_9BACL</name>
<keyword evidence="5" id="KW-0966">Cell projection</keyword>
<dbReference type="KEGG" id="prz:GZH47_18420"/>
<evidence type="ECO:0000256" key="4">
    <source>
        <dbReference type="HAMAP-Rule" id="MF_01185"/>
    </source>
</evidence>
<dbReference type="AlphaFoldDB" id="A0A6C0P270"/>
<reference evidence="5 6" key="1">
    <citation type="submission" date="2020-02" db="EMBL/GenBank/DDBJ databases">
        <title>Paenibacillus sp. nov., isolated from rhizosphere soil of tomato.</title>
        <authorList>
            <person name="Weon H.-Y."/>
            <person name="Lee S.A."/>
        </authorList>
    </citation>
    <scope>NUCLEOTIDE SEQUENCE [LARGE SCALE GENOMIC DNA]</scope>
    <source>
        <strain evidence="5 6">14171R-81</strain>
    </source>
</reference>
<comment type="function">
    <text evidence="4">Acts as an anti-CsrA protein, binds CsrA and prevents it from repressing translation of its target genes, one of which is flagellin. Binds to flagellin and participates in the assembly of the flagellum.</text>
</comment>
<evidence type="ECO:0000313" key="6">
    <source>
        <dbReference type="Proteomes" id="UP000479114"/>
    </source>
</evidence>